<dbReference type="SUPFAM" id="SSF142795">
    <property type="entry name" value="CAC2185-like"/>
    <property type="match status" value="1"/>
</dbReference>
<dbReference type="InterPro" id="IPR015037">
    <property type="entry name" value="DUF1919"/>
</dbReference>
<dbReference type="InterPro" id="IPR037226">
    <property type="entry name" value="CAC2185-like_sf"/>
</dbReference>
<reference evidence="1" key="2">
    <citation type="submission" date="2022-11" db="EMBL/GenBank/DDBJ databases">
        <title>Draft genome sequence of Sellimonas catena strain 18CBH55.</title>
        <authorList>
            <person name="Atsushi H."/>
            <person name="Moriya O."/>
            <person name="Mitsuo S."/>
        </authorList>
    </citation>
    <scope>NUCLEOTIDE SEQUENCE</scope>
    <source>
        <strain evidence="1">18CBH55</strain>
    </source>
</reference>
<dbReference type="AlphaFoldDB" id="A0A9W6FJF8"/>
<organism evidence="1 2">
    <name type="scientific">Sellimonas catena</name>
    <dbReference type="NCBI Taxonomy" id="2994035"/>
    <lineage>
        <taxon>Bacteria</taxon>
        <taxon>Bacillati</taxon>
        <taxon>Bacillota</taxon>
        <taxon>Clostridia</taxon>
        <taxon>Lachnospirales</taxon>
        <taxon>Lachnospiraceae</taxon>
        <taxon>Sellimonas</taxon>
    </lineage>
</organism>
<dbReference type="Proteomes" id="UP001145094">
    <property type="component" value="Unassembled WGS sequence"/>
</dbReference>
<dbReference type="Pfam" id="PF08942">
    <property type="entry name" value="DUF1919"/>
    <property type="match status" value="1"/>
</dbReference>
<proteinExistence type="predicted"/>
<evidence type="ECO:0000313" key="2">
    <source>
        <dbReference type="Proteomes" id="UP001145094"/>
    </source>
</evidence>
<comment type="caution">
    <text evidence="1">The sequence shown here is derived from an EMBL/GenBank/DDBJ whole genome shotgun (WGS) entry which is preliminary data.</text>
</comment>
<evidence type="ECO:0000313" key="1">
    <source>
        <dbReference type="EMBL" id="GLG92077.1"/>
    </source>
</evidence>
<dbReference type="EMBL" id="BSCH01000035">
    <property type="protein sequence ID" value="GLG92077.1"/>
    <property type="molecule type" value="Genomic_DNA"/>
</dbReference>
<sequence length="99" mass="11929">MNNLFVLFTDRDGRTYQDLLSFDKLPYENKVVFTNKKYPEIKSSVYIPGFEKEKSVGNCFEYISLFSGKKRYDIFDYVTWFNRGKYIGFFRKDYVFEDG</sequence>
<gene>
    <name evidence="1" type="ORF">Selli2_35040</name>
</gene>
<protein>
    <submittedName>
        <fullName evidence="1">Uncharacterized protein</fullName>
    </submittedName>
</protein>
<reference evidence="1" key="1">
    <citation type="submission" date="2022-11" db="EMBL/GenBank/DDBJ databases">
        <title>Draft genome sequence of Sellimonas catena strain 18CBH55.</title>
        <authorList>
            <person name="Hisatomi A."/>
            <person name="Ohkuma M."/>
            <person name="Sakamoto M."/>
        </authorList>
    </citation>
    <scope>NUCLEOTIDE SEQUENCE</scope>
    <source>
        <strain evidence="1">18CBH55</strain>
    </source>
</reference>
<reference evidence="1" key="3">
    <citation type="journal article" date="2023" name="Int. J. Syst. Evol. Microbiol.">
        <title>Sellimonas catena sp. nov., isolated from human faeces.</title>
        <authorList>
            <person name="Hisatomi A."/>
            <person name="Ohkuma M."/>
            <person name="Sakamoto M."/>
        </authorList>
    </citation>
    <scope>NUCLEOTIDE SEQUENCE</scope>
    <source>
        <strain evidence="1">18CBH55</strain>
    </source>
</reference>
<name>A0A9W6FJF8_9FIRM</name>
<accession>A0A9W6FJF8</accession>